<gene>
    <name evidence="3" type="ORF">BVC80_905g12</name>
</gene>
<dbReference type="STRING" id="56857.A0A200QEM4"/>
<keyword evidence="2" id="KW-0812">Transmembrane</keyword>
<feature type="compositionally biased region" description="Polar residues" evidence="1">
    <location>
        <begin position="73"/>
        <end position="87"/>
    </location>
</feature>
<keyword evidence="4" id="KW-1185">Reference proteome</keyword>
<feature type="region of interest" description="Disordered" evidence="1">
    <location>
        <begin position="65"/>
        <end position="87"/>
    </location>
</feature>
<evidence type="ECO:0000256" key="1">
    <source>
        <dbReference type="SAM" id="MobiDB-lite"/>
    </source>
</evidence>
<dbReference type="Pfam" id="PF22978">
    <property type="entry name" value="HAD_Pex22"/>
    <property type="match status" value="1"/>
</dbReference>
<name>A0A200QEM4_MACCD</name>
<comment type="caution">
    <text evidence="3">The sequence shown here is derived from an EMBL/GenBank/DDBJ whole genome shotgun (WGS) entry which is preliminary data.</text>
</comment>
<dbReference type="AlphaFoldDB" id="A0A200QEM4"/>
<dbReference type="OMA" id="LEICKYC"/>
<feature type="transmembrane region" description="Helical" evidence="2">
    <location>
        <begin position="38"/>
        <end position="57"/>
    </location>
</feature>
<dbReference type="InParanoid" id="A0A200QEM4"/>
<sequence length="198" mass="21914">MSESLTQQVLQLLKRVGNHFNRKIAEILLILTNHKSSGTLGALAGFALAIIFTWKFLRPSRRPRSSQRKFIGSESTNATSSATQADKIVSSSDVDTVNELHPPMKLTLGELVKKKLNGSRKITCQLLGVILEERTPEELKEHATVRPSVVEVLLEIGRSCDVYLMERILDDESGERVLLALENAGLFGTGCLMRDKVS</sequence>
<reference evidence="3 4" key="1">
    <citation type="journal article" date="2017" name="Mol. Plant">
        <title>The Genome of Medicinal Plant Macleaya cordata Provides New Insights into Benzylisoquinoline Alkaloids Metabolism.</title>
        <authorList>
            <person name="Liu X."/>
            <person name="Liu Y."/>
            <person name="Huang P."/>
            <person name="Ma Y."/>
            <person name="Qing Z."/>
            <person name="Tang Q."/>
            <person name="Cao H."/>
            <person name="Cheng P."/>
            <person name="Zheng Y."/>
            <person name="Yuan Z."/>
            <person name="Zhou Y."/>
            <person name="Liu J."/>
            <person name="Tang Z."/>
            <person name="Zhuo Y."/>
            <person name="Zhang Y."/>
            <person name="Yu L."/>
            <person name="Huang J."/>
            <person name="Yang P."/>
            <person name="Peng Q."/>
            <person name="Zhang J."/>
            <person name="Jiang W."/>
            <person name="Zhang Z."/>
            <person name="Lin K."/>
            <person name="Ro D.K."/>
            <person name="Chen X."/>
            <person name="Xiong X."/>
            <person name="Shang Y."/>
            <person name="Huang S."/>
            <person name="Zeng J."/>
        </authorList>
    </citation>
    <scope>NUCLEOTIDE SEQUENCE [LARGE SCALE GENOMIC DNA]</scope>
    <source>
        <strain evidence="4">cv. BLH2017</strain>
        <tissue evidence="3">Root</tissue>
    </source>
</reference>
<keyword evidence="2" id="KW-0472">Membrane</keyword>
<evidence type="ECO:0000313" key="4">
    <source>
        <dbReference type="Proteomes" id="UP000195402"/>
    </source>
</evidence>
<dbReference type="Proteomes" id="UP000195402">
    <property type="component" value="Unassembled WGS sequence"/>
</dbReference>
<organism evidence="3 4">
    <name type="scientific">Macleaya cordata</name>
    <name type="common">Five-seeded plume-poppy</name>
    <name type="synonym">Bocconia cordata</name>
    <dbReference type="NCBI Taxonomy" id="56857"/>
    <lineage>
        <taxon>Eukaryota</taxon>
        <taxon>Viridiplantae</taxon>
        <taxon>Streptophyta</taxon>
        <taxon>Embryophyta</taxon>
        <taxon>Tracheophyta</taxon>
        <taxon>Spermatophyta</taxon>
        <taxon>Magnoliopsida</taxon>
        <taxon>Ranunculales</taxon>
        <taxon>Papaveraceae</taxon>
        <taxon>Papaveroideae</taxon>
        <taxon>Macleaya</taxon>
    </lineage>
</organism>
<dbReference type="PANTHER" id="PTHR34126">
    <property type="entry name" value="PEROXISOME BIOGENESIS PROTEIN 22"/>
    <property type="match status" value="1"/>
</dbReference>
<proteinExistence type="predicted"/>
<protein>
    <submittedName>
        <fullName evidence="3">Uncharacterized protein</fullName>
    </submittedName>
</protein>
<evidence type="ECO:0000313" key="3">
    <source>
        <dbReference type="EMBL" id="OVA08938.1"/>
    </source>
</evidence>
<evidence type="ECO:0000256" key="2">
    <source>
        <dbReference type="SAM" id="Phobius"/>
    </source>
</evidence>
<dbReference type="PANTHER" id="PTHR34126:SF1">
    <property type="entry name" value="PEROXISOME BIOGENESIS PROTEIN 22"/>
    <property type="match status" value="1"/>
</dbReference>
<accession>A0A200QEM4</accession>
<dbReference type="GO" id="GO:0007031">
    <property type="term" value="P:peroxisome organization"/>
    <property type="evidence" value="ECO:0007669"/>
    <property type="project" value="InterPro"/>
</dbReference>
<keyword evidence="2" id="KW-1133">Transmembrane helix</keyword>
<dbReference type="InterPro" id="IPR037485">
    <property type="entry name" value="PEX22"/>
</dbReference>
<dbReference type="OrthoDB" id="77656at2759"/>
<dbReference type="EMBL" id="MVGT01002230">
    <property type="protein sequence ID" value="OVA08938.1"/>
    <property type="molecule type" value="Genomic_DNA"/>
</dbReference>